<keyword evidence="7" id="KW-1185">Reference proteome</keyword>
<dbReference type="PANTHER" id="PTHR30024">
    <property type="entry name" value="ALIPHATIC SULFONATES-BINDING PROTEIN-RELATED"/>
    <property type="match status" value="1"/>
</dbReference>
<gene>
    <name evidence="6" type="ORF">RM530_06620</name>
</gene>
<reference evidence="6 7" key="1">
    <citation type="submission" date="2023-09" db="EMBL/GenBank/DDBJ databases">
        <authorList>
            <person name="Rey-Velasco X."/>
        </authorList>
    </citation>
    <scope>NUCLEOTIDE SEQUENCE [LARGE SCALE GENOMIC DNA]</scope>
    <source>
        <strain evidence="6 7">W345</strain>
    </source>
</reference>
<evidence type="ECO:0000313" key="6">
    <source>
        <dbReference type="EMBL" id="MDT0497039.1"/>
    </source>
</evidence>
<comment type="caution">
    <text evidence="6">The sequence shown here is derived from an EMBL/GenBank/DDBJ whole genome shotgun (WGS) entry which is preliminary data.</text>
</comment>
<dbReference type="EMBL" id="JAVRIC010000007">
    <property type="protein sequence ID" value="MDT0497039.1"/>
    <property type="molecule type" value="Genomic_DNA"/>
</dbReference>
<accession>A0ABU2WHC4</accession>
<evidence type="ECO:0000313" key="7">
    <source>
        <dbReference type="Proteomes" id="UP001254608"/>
    </source>
</evidence>
<dbReference type="Pfam" id="PF13379">
    <property type="entry name" value="NMT1_2"/>
    <property type="match status" value="1"/>
</dbReference>
<keyword evidence="4" id="KW-0997">Cell inner membrane</keyword>
<protein>
    <submittedName>
        <fullName evidence="6">CmpA/NrtA family ABC transporter substrate-binding protein</fullName>
    </submittedName>
</protein>
<evidence type="ECO:0000256" key="1">
    <source>
        <dbReference type="ARBA" id="ARBA00004308"/>
    </source>
</evidence>
<dbReference type="Proteomes" id="UP001254608">
    <property type="component" value="Unassembled WGS sequence"/>
</dbReference>
<dbReference type="CDD" id="cd13553">
    <property type="entry name" value="PBP2_NrtA_CpmA_like"/>
    <property type="match status" value="1"/>
</dbReference>
<comment type="subcellular location">
    <subcellularLocation>
        <location evidence="1">Endomembrane system</location>
    </subcellularLocation>
</comment>
<evidence type="ECO:0000256" key="4">
    <source>
        <dbReference type="ARBA" id="ARBA00022519"/>
    </source>
</evidence>
<name>A0ABU2WHC4_9GAMM</name>
<evidence type="ECO:0000256" key="3">
    <source>
        <dbReference type="ARBA" id="ARBA00022475"/>
    </source>
</evidence>
<organism evidence="6 7">
    <name type="scientific">Banduia mediterranea</name>
    <dbReference type="NCBI Taxonomy" id="3075609"/>
    <lineage>
        <taxon>Bacteria</taxon>
        <taxon>Pseudomonadati</taxon>
        <taxon>Pseudomonadota</taxon>
        <taxon>Gammaproteobacteria</taxon>
        <taxon>Nevskiales</taxon>
        <taxon>Algiphilaceae</taxon>
        <taxon>Banduia</taxon>
    </lineage>
</organism>
<dbReference type="Gene3D" id="3.40.190.10">
    <property type="entry name" value="Periplasmic binding protein-like II"/>
    <property type="match status" value="2"/>
</dbReference>
<keyword evidence="3" id="KW-1003">Cell membrane</keyword>
<evidence type="ECO:0000256" key="2">
    <source>
        <dbReference type="ARBA" id="ARBA00022448"/>
    </source>
</evidence>
<keyword evidence="5" id="KW-0472">Membrane</keyword>
<evidence type="ECO:0000256" key="5">
    <source>
        <dbReference type="ARBA" id="ARBA00023136"/>
    </source>
</evidence>
<dbReference type="PANTHER" id="PTHR30024:SF43">
    <property type="entry name" value="BLL4572 PROTEIN"/>
    <property type="match status" value="1"/>
</dbReference>
<keyword evidence="2" id="KW-0813">Transport</keyword>
<sequence length="390" mass="42559">MTSRLEKASLELGIIPLVDAVPIVVAQAKGFFERHGLDIRISVEASWASIRDKVVAGVLDGAQMLAPMPLAATLGVDGIGMPMVTALSLNLNGNSIAVSNELYSQMVLEQTEPAAVGTALRELLQRDRMEGRKPRVFAHVFPFSAHHYELRYWLAACGIDPDRDLRLEVIPPPQMVQHLRDGRIDGFCVGAPWGAVAESAGVGRRIVSSYQIWNNSPEKVLGVTRDWAARHPNSHVALIAALIETNRWLDVPENRGEAARVLIESGVLDSPEPTIREALGVPDADSALFSPGLVFYNGAASFPWRSHAAWFIKQMQRWNQIGAEIQASDIAAQVYLPQIYRQAADLVGASYPGADTKPEGTHNGSWPMPVAQQVLTMGPDRFFDGATFEV</sequence>
<dbReference type="RefSeq" id="WP_311364433.1">
    <property type="nucleotide sequence ID" value="NZ_JAVRIC010000007.1"/>
</dbReference>
<proteinExistence type="predicted"/>
<dbReference type="SUPFAM" id="SSF53850">
    <property type="entry name" value="Periplasmic binding protein-like II"/>
    <property type="match status" value="1"/>
</dbReference>
<dbReference type="InterPro" id="IPR044527">
    <property type="entry name" value="NrtA/CpmA_ABC-bd_dom"/>
</dbReference>